<dbReference type="CDD" id="cd02440">
    <property type="entry name" value="AdoMet_MTases"/>
    <property type="match status" value="1"/>
</dbReference>
<keyword evidence="1" id="KW-0620">Polyamine biosynthesis</keyword>
<evidence type="ECO:0000313" key="2">
    <source>
        <dbReference type="EMBL" id="MBB6334442.1"/>
    </source>
</evidence>
<dbReference type="AlphaFoldDB" id="A0A923E464"/>
<dbReference type="RefSeq" id="WP_184452357.1">
    <property type="nucleotide sequence ID" value="NZ_JACHMK010000001.1"/>
</dbReference>
<proteinExistence type="predicted"/>
<evidence type="ECO:0000313" key="3">
    <source>
        <dbReference type="Proteomes" id="UP000617426"/>
    </source>
</evidence>
<organism evidence="2 3">
    <name type="scientific">Schaalia hyovaginalis</name>
    <dbReference type="NCBI Taxonomy" id="29316"/>
    <lineage>
        <taxon>Bacteria</taxon>
        <taxon>Bacillati</taxon>
        <taxon>Actinomycetota</taxon>
        <taxon>Actinomycetes</taxon>
        <taxon>Actinomycetales</taxon>
        <taxon>Actinomycetaceae</taxon>
        <taxon>Schaalia</taxon>
    </lineage>
</organism>
<accession>A0A923E464</accession>
<dbReference type="NCBIfam" id="NF037959">
    <property type="entry name" value="MFS_SpdSyn"/>
    <property type="match status" value="1"/>
</dbReference>
<evidence type="ECO:0000256" key="1">
    <source>
        <dbReference type="ARBA" id="ARBA00023115"/>
    </source>
</evidence>
<reference evidence="2" key="1">
    <citation type="submission" date="2020-08" db="EMBL/GenBank/DDBJ databases">
        <title>Sequencing the genomes of 1000 actinobacteria strains.</title>
        <authorList>
            <person name="Klenk H.-P."/>
        </authorList>
    </citation>
    <scope>NUCLEOTIDE SEQUENCE</scope>
    <source>
        <strain evidence="2">DSM 10695</strain>
    </source>
</reference>
<sequence>MARASARGSEFHEIDSGTAEIRWDGPLATLLIDGVESSCVNTANPADLEFEYMQHATCALDALHAQGEGVRALHLGGAGCALPTAWAHQRPSSRQTAVEIDAALATVVRHWFDLPRAPRLSIRVGDGRRVLEEARPGSFDVIVRDAFAKGEVPEHMRTRGFARAALRALKPQGLLLANCAHGGGTDARRDIASIADVFPEVLSVQDPKVGRSQRRGNVMVIASAAPAGAYPLERLDRLLRTLPLPARAMDPAALRKWLAGAPPLDDPAGGIGA</sequence>
<dbReference type="EMBL" id="JACHMK010000001">
    <property type="protein sequence ID" value="MBB6334442.1"/>
    <property type="molecule type" value="Genomic_DNA"/>
</dbReference>
<comment type="caution">
    <text evidence="2">The sequence shown here is derived from an EMBL/GenBank/DDBJ whole genome shotgun (WGS) entry which is preliminary data.</text>
</comment>
<dbReference type="InterPro" id="IPR029063">
    <property type="entry name" value="SAM-dependent_MTases_sf"/>
</dbReference>
<name>A0A923E464_9ACTO</name>
<protein>
    <submittedName>
        <fullName evidence="2">Spermidine synthase</fullName>
    </submittedName>
</protein>
<gene>
    <name evidence="2" type="ORF">HD592_001007</name>
</gene>
<dbReference type="Gene3D" id="3.40.50.150">
    <property type="entry name" value="Vaccinia Virus protein VP39"/>
    <property type="match status" value="1"/>
</dbReference>
<dbReference type="PANTHER" id="PTHR43317:SF1">
    <property type="entry name" value="THERMOSPERMINE SYNTHASE ACAULIS5"/>
    <property type="match status" value="1"/>
</dbReference>
<dbReference type="SUPFAM" id="SSF53335">
    <property type="entry name" value="S-adenosyl-L-methionine-dependent methyltransferases"/>
    <property type="match status" value="1"/>
</dbReference>
<keyword evidence="3" id="KW-1185">Reference proteome</keyword>
<dbReference type="Proteomes" id="UP000617426">
    <property type="component" value="Unassembled WGS sequence"/>
</dbReference>
<dbReference type="PANTHER" id="PTHR43317">
    <property type="entry name" value="THERMOSPERMINE SYNTHASE ACAULIS5"/>
    <property type="match status" value="1"/>
</dbReference>
<dbReference type="GO" id="GO:0006596">
    <property type="term" value="P:polyamine biosynthetic process"/>
    <property type="evidence" value="ECO:0007669"/>
    <property type="project" value="UniProtKB-KW"/>
</dbReference>